<dbReference type="AlphaFoldDB" id="A0A9K3L582"/>
<sequence length="411" mass="43733">MFRTALIPSPVITLLSPSVAASRRAAGVLSSVLSVSSDSSTSSPNVAYDLDTAGDDLDSVFASSVPGFSRIWKSIGVTCSASGTVIHFCSLGAVHSDADTKVDDKSFGKTTPFSLLSITEGAGYTAAETVNSPEDVTLESIQHCRKLLANEFSQLSPATKHFRLNLKSIVGGRVTPSDLLRETVSSDGLPLLSIESCSSNRNGSSKQHNVPFFKEIVVPCFDYAEYKDGSTIMSRLAMAETTRPAVGVYEWPGTSSCIRPLPTAAEDQRLPPPSLIFHSEPSHSNDPMYLASYGVRTARIGYSGGGINGGQIMILHPDLGGLDVRLCSRTAVSSSFSEAQESLLAGSLEELQSTNVLLAGGEKAVDDHRSGKGDCWIELRANVKRPAGYLRAKKGGSVKQKIARIPDLPYE</sequence>
<dbReference type="Proteomes" id="UP000693970">
    <property type="component" value="Unassembled WGS sequence"/>
</dbReference>
<reference evidence="1" key="1">
    <citation type="journal article" date="2021" name="Sci. Rep.">
        <title>Diploid genomic architecture of Nitzschia inconspicua, an elite biomass production diatom.</title>
        <authorList>
            <person name="Oliver A."/>
            <person name="Podell S."/>
            <person name="Pinowska A."/>
            <person name="Traller J.C."/>
            <person name="Smith S.R."/>
            <person name="McClure R."/>
            <person name="Beliaev A."/>
            <person name="Bohutskyi P."/>
            <person name="Hill E.A."/>
            <person name="Rabines A."/>
            <person name="Zheng H."/>
            <person name="Allen L.Z."/>
            <person name="Kuo A."/>
            <person name="Grigoriev I.V."/>
            <person name="Allen A.E."/>
            <person name="Hazlebeck D."/>
            <person name="Allen E.E."/>
        </authorList>
    </citation>
    <scope>NUCLEOTIDE SEQUENCE</scope>
    <source>
        <strain evidence="1">Hildebrandi</strain>
    </source>
</reference>
<organism evidence="1 2">
    <name type="scientific">Nitzschia inconspicua</name>
    <dbReference type="NCBI Taxonomy" id="303405"/>
    <lineage>
        <taxon>Eukaryota</taxon>
        <taxon>Sar</taxon>
        <taxon>Stramenopiles</taxon>
        <taxon>Ochrophyta</taxon>
        <taxon>Bacillariophyta</taxon>
        <taxon>Bacillariophyceae</taxon>
        <taxon>Bacillariophycidae</taxon>
        <taxon>Bacillariales</taxon>
        <taxon>Bacillariaceae</taxon>
        <taxon>Nitzschia</taxon>
    </lineage>
</organism>
<accession>A0A9K3L582</accession>
<dbReference type="OrthoDB" id="45021at2759"/>
<protein>
    <submittedName>
        <fullName evidence="1">Uncharacterized protein</fullName>
    </submittedName>
</protein>
<evidence type="ECO:0000313" key="2">
    <source>
        <dbReference type="Proteomes" id="UP000693970"/>
    </source>
</evidence>
<evidence type="ECO:0000313" key="1">
    <source>
        <dbReference type="EMBL" id="KAG7355954.1"/>
    </source>
</evidence>
<name>A0A9K3L582_9STRA</name>
<keyword evidence="2" id="KW-1185">Reference proteome</keyword>
<gene>
    <name evidence="1" type="ORF">IV203_000640</name>
</gene>
<dbReference type="EMBL" id="JAGRRH010000015">
    <property type="protein sequence ID" value="KAG7355954.1"/>
    <property type="molecule type" value="Genomic_DNA"/>
</dbReference>
<comment type="caution">
    <text evidence="1">The sequence shown here is derived from an EMBL/GenBank/DDBJ whole genome shotgun (WGS) entry which is preliminary data.</text>
</comment>
<proteinExistence type="predicted"/>
<reference evidence="1" key="2">
    <citation type="submission" date="2021-04" db="EMBL/GenBank/DDBJ databases">
        <authorList>
            <person name="Podell S."/>
        </authorList>
    </citation>
    <scope>NUCLEOTIDE SEQUENCE</scope>
    <source>
        <strain evidence="1">Hildebrandi</strain>
    </source>
</reference>